<dbReference type="RefSeq" id="YP_009664806.1">
    <property type="nucleotide sequence ID" value="NC_043106.1"/>
</dbReference>
<organism evidence="2 3">
    <name type="scientific">Beet yellow stunt virus</name>
    <dbReference type="NCBI Taxonomy" id="35290"/>
    <lineage>
        <taxon>Viruses</taxon>
        <taxon>Riboviria</taxon>
        <taxon>Orthornavirae</taxon>
        <taxon>Kitrinoviricota</taxon>
        <taxon>Alsuviricetes</taxon>
        <taxon>Martellivirales</taxon>
        <taxon>Closteroviridae</taxon>
        <taxon>Closterovirus</taxon>
        <taxon>Closterovirus nanobetae</taxon>
    </lineage>
</organism>
<protein>
    <submittedName>
        <fullName evidence="2">p6</fullName>
    </submittedName>
</protein>
<reference evidence="2 3" key="2">
    <citation type="journal article" date="1996" name="Virology">
        <title>Organization of the 3'-terminal half of beet yellow stunt virus genome and implications for the evolution of closteroviruses.</title>
        <authorList>
            <person name="Karasev A.V."/>
            <person name="Nikolaeva O.V."/>
            <person name="Mushegian A.R."/>
            <person name="Lee R.F."/>
            <person name="Dawson W.O."/>
        </authorList>
    </citation>
    <scope>NUCLEOTIDE SEQUENCE [LARGE SCALE GENOMIC DNA]</scope>
</reference>
<evidence type="ECO:0000313" key="2">
    <source>
        <dbReference type="EMBL" id="AAC55661.1"/>
    </source>
</evidence>
<dbReference type="Pfam" id="PF06716">
    <property type="entry name" value="MP_p6"/>
    <property type="match status" value="1"/>
</dbReference>
<name>Q89655_9CLOS</name>
<keyword evidence="1" id="KW-0812">Transmembrane</keyword>
<dbReference type="EMBL" id="U51931">
    <property type="protein sequence ID" value="AAC55661.1"/>
    <property type="molecule type" value="Genomic_RNA"/>
</dbReference>
<evidence type="ECO:0000256" key="1">
    <source>
        <dbReference type="SAM" id="Phobius"/>
    </source>
</evidence>
<sequence>MDCILRAFLPFGFALVICFFIAVAAYFFAFFVKNTHSQDTDVDIRQEDLAG</sequence>
<accession>Q89655</accession>
<keyword evidence="1" id="KW-0472">Membrane</keyword>
<dbReference type="Proteomes" id="UP000232786">
    <property type="component" value="Segment"/>
</dbReference>
<evidence type="ECO:0000313" key="3">
    <source>
        <dbReference type="Proteomes" id="UP000232786"/>
    </source>
</evidence>
<proteinExistence type="predicted"/>
<dbReference type="GeneID" id="40524911"/>
<keyword evidence="3" id="KW-1185">Reference proteome</keyword>
<reference evidence="2 3" key="3">
    <citation type="journal article" date="1998" name="Phytopathology">
        <title>Characterization of the beet yellow stunt virus coat protein gene.</title>
        <authorList>
            <person name="Karasev A.V."/>
            <person name="Nikolaeva O.V."/>
            <person name="Lee R.F."/>
            <person name="Wisler G.C."/>
            <person name="Duffus J.E."/>
            <person name="Dawson W.O."/>
        </authorList>
    </citation>
    <scope>NUCLEOTIDE SEQUENCE [LARGE SCALE GENOMIC DNA]</scope>
</reference>
<feature type="transmembrane region" description="Helical" evidence="1">
    <location>
        <begin position="7"/>
        <end position="32"/>
    </location>
</feature>
<dbReference type="InterPro" id="IPR009591">
    <property type="entry name" value="Beet_yellows_virus_p6"/>
</dbReference>
<reference evidence="2 3" key="1">
    <citation type="journal article" date="1994" name="J. Gen. Virol.">
        <title>Screening of the closterovirus genome by degenerate primer-mediated polymerase chain reaction.</title>
        <authorList>
            <person name="Karasev A.V."/>
            <person name="Nikolaeva O.V."/>
            <person name="Koonin E.V."/>
            <person name="Gumpf D.J."/>
            <person name="Garnsey S.M."/>
        </authorList>
    </citation>
    <scope>NUCLEOTIDE SEQUENCE [LARGE SCALE GENOMIC DNA]</scope>
</reference>
<keyword evidence="1" id="KW-1133">Transmembrane helix</keyword>
<dbReference type="KEGG" id="vg:40524911"/>